<dbReference type="AlphaFoldDB" id="A0A1J0A4B1"/>
<dbReference type="KEGG" id="vte:BHY08_02350"/>
<keyword evidence="3" id="KW-1185">Reference proteome</keyword>
<name>A0A1J0A4B1_9ENTE</name>
<dbReference type="PANTHER" id="PTHR10438">
    <property type="entry name" value="THIOREDOXIN"/>
    <property type="match status" value="1"/>
</dbReference>
<dbReference type="PROSITE" id="PS51352">
    <property type="entry name" value="THIOREDOXIN_2"/>
    <property type="match status" value="1"/>
</dbReference>
<reference evidence="2 3" key="1">
    <citation type="submission" date="2016-09" db="EMBL/GenBank/DDBJ databases">
        <title>Vagococcus teuberi sp. nov., isolated from the Malian artisanal sour milk fene.</title>
        <authorList>
            <person name="Wullschleger S."/>
            <person name="Seifert C."/>
            <person name="Baumgartner S."/>
            <person name="Lacroix C."/>
            <person name="Bonfoh B."/>
            <person name="Stevens M.J."/>
            <person name="Meile L."/>
        </authorList>
    </citation>
    <scope>NUCLEOTIDE SEQUENCE [LARGE SCALE GENOMIC DNA]</scope>
    <source>
        <strain evidence="2 3">DSM 21459</strain>
    </source>
</reference>
<accession>A0A1J0A4B1</accession>
<dbReference type="EMBL" id="CP017267">
    <property type="protein sequence ID" value="APB30766.1"/>
    <property type="molecule type" value="Genomic_DNA"/>
</dbReference>
<dbReference type="InterPro" id="IPR036249">
    <property type="entry name" value="Thioredoxin-like_sf"/>
</dbReference>
<dbReference type="Gene3D" id="3.40.30.10">
    <property type="entry name" value="Glutaredoxin"/>
    <property type="match status" value="1"/>
</dbReference>
<dbReference type="Pfam" id="PF00085">
    <property type="entry name" value="Thioredoxin"/>
    <property type="match status" value="1"/>
</dbReference>
<dbReference type="OrthoDB" id="7629852at2"/>
<dbReference type="PANTHER" id="PTHR10438:SF468">
    <property type="entry name" value="THIOREDOXIN-1-RELATED"/>
    <property type="match status" value="1"/>
</dbReference>
<gene>
    <name evidence="2" type="ORF">BHY08_02350</name>
</gene>
<dbReference type="InterPro" id="IPR013766">
    <property type="entry name" value="Thioredoxin_domain"/>
</dbReference>
<evidence type="ECO:0000313" key="3">
    <source>
        <dbReference type="Proteomes" id="UP000191200"/>
    </source>
</evidence>
<dbReference type="SUPFAM" id="SSF52833">
    <property type="entry name" value="Thioredoxin-like"/>
    <property type="match status" value="1"/>
</dbReference>
<dbReference type="CDD" id="cd02947">
    <property type="entry name" value="TRX_family"/>
    <property type="match status" value="1"/>
</dbReference>
<protein>
    <submittedName>
        <fullName evidence="2">Thiol reductase thioredoxin</fullName>
    </submittedName>
</protein>
<feature type="domain" description="Thioredoxin" evidence="1">
    <location>
        <begin position="1"/>
        <end position="103"/>
    </location>
</feature>
<sequence length="103" mass="11879">MLIPTTYEELAKPLEEGKTMLFFTADWCGDCVFIKPDMPEIEASFPEYTFVQVDRDVFIDICQKWGILGIPSFVAIEDGKELGRFVSKNRKTKEEIMTFISEL</sequence>
<dbReference type="RefSeq" id="WP_071456340.1">
    <property type="nucleotide sequence ID" value="NZ_CABJEN010000004.1"/>
</dbReference>
<organism evidence="2 3">
    <name type="scientific">Vagococcus teuberi</name>
    <dbReference type="NCBI Taxonomy" id="519472"/>
    <lineage>
        <taxon>Bacteria</taxon>
        <taxon>Bacillati</taxon>
        <taxon>Bacillota</taxon>
        <taxon>Bacilli</taxon>
        <taxon>Lactobacillales</taxon>
        <taxon>Enterococcaceae</taxon>
        <taxon>Vagococcus</taxon>
    </lineage>
</organism>
<proteinExistence type="predicted"/>
<dbReference type="InterPro" id="IPR050620">
    <property type="entry name" value="Thioredoxin_H-type-like"/>
</dbReference>
<evidence type="ECO:0000259" key="1">
    <source>
        <dbReference type="PROSITE" id="PS51352"/>
    </source>
</evidence>
<dbReference type="STRING" id="519472.BHY08_02350"/>
<dbReference type="Proteomes" id="UP000191200">
    <property type="component" value="Chromosome"/>
</dbReference>
<evidence type="ECO:0000313" key="2">
    <source>
        <dbReference type="EMBL" id="APB30766.1"/>
    </source>
</evidence>